<comment type="caution">
    <text evidence="10">The sequence shown here is derived from an EMBL/GenBank/DDBJ whole genome shotgun (WGS) entry which is preliminary data.</text>
</comment>
<sequence>MTLYEAFKDHVKERLYWKPRDPVIVAVSGGVDSIVLFDLLTHLPQEYKPKLVIAHINHHLRGESDEEEAFIRHLANQSQTPLHVYQWHQDNHPDTGIEKAARDVRYQFFSEVAEKENSSHVLTAHHQDDQVETILMRWARGGTLEELTGIPEMRKSGRTTVLRLLLPFSKKEIIRHAQENGLEWREDESNASLDYSRNRFRNKILPLLKEENQAIEKHILSFSNDIAAVLELLAPLIHKEREKTIDLTEEEIRIEIPDFMTLKRSMRKSVLNDAFLKWNDSESYIIKQTHLDLLIDWLEKGSPHSSFDLPNDLIAERVYNQCVIKQKQKKGNQPSPLVEKGIPIYSLNKWVSLNENEKIGLFSPSLYEQMRSETSQAVFLNKDAISFPLTARHRKDGDRLSLKGSNGSKKVKDIFIDQKVPMLERNRAWIIEDNSGKVIWVINYKESALSLDPLTDTISYVLVYEKK</sequence>
<evidence type="ECO:0000256" key="1">
    <source>
        <dbReference type="ARBA" id="ARBA00004496"/>
    </source>
</evidence>
<dbReference type="EMBL" id="BAAACW010000132">
    <property type="protein sequence ID" value="GAA0368554.1"/>
    <property type="molecule type" value="Genomic_DNA"/>
</dbReference>
<evidence type="ECO:0000256" key="5">
    <source>
        <dbReference type="ARBA" id="ARBA00022741"/>
    </source>
</evidence>
<comment type="subcellular location">
    <subcellularLocation>
        <location evidence="1 8">Cytoplasm</location>
    </subcellularLocation>
</comment>
<evidence type="ECO:0000313" key="11">
    <source>
        <dbReference type="Proteomes" id="UP001501166"/>
    </source>
</evidence>
<name>A0ABN0XN43_9LACT</name>
<evidence type="ECO:0000256" key="4">
    <source>
        <dbReference type="ARBA" id="ARBA00022694"/>
    </source>
</evidence>
<keyword evidence="2 8" id="KW-0963">Cytoplasm</keyword>
<dbReference type="PANTHER" id="PTHR43033">
    <property type="entry name" value="TRNA(ILE)-LYSIDINE SYNTHASE-RELATED"/>
    <property type="match status" value="1"/>
</dbReference>
<dbReference type="Pfam" id="PF11734">
    <property type="entry name" value="TilS_C"/>
    <property type="match status" value="1"/>
</dbReference>
<accession>A0ABN0XN43</accession>
<organism evidence="10 11">
    <name type="scientific">Alkalibacterium iburiense</name>
    <dbReference type="NCBI Taxonomy" id="290589"/>
    <lineage>
        <taxon>Bacteria</taxon>
        <taxon>Bacillati</taxon>
        <taxon>Bacillota</taxon>
        <taxon>Bacilli</taxon>
        <taxon>Lactobacillales</taxon>
        <taxon>Carnobacteriaceae</taxon>
        <taxon>Alkalibacterium</taxon>
    </lineage>
</organism>
<keyword evidence="6 8" id="KW-0067">ATP-binding</keyword>
<dbReference type="NCBIfam" id="TIGR02432">
    <property type="entry name" value="lysidine_TilS_N"/>
    <property type="match status" value="1"/>
</dbReference>
<dbReference type="InterPro" id="IPR012094">
    <property type="entry name" value="tRNA_Ile_lys_synt"/>
</dbReference>
<dbReference type="InterPro" id="IPR012796">
    <property type="entry name" value="Lysidine-tRNA-synth_C"/>
</dbReference>
<feature type="domain" description="Lysidine-tRNA(Ile) synthetase C-terminal" evidence="9">
    <location>
        <begin position="389"/>
        <end position="464"/>
    </location>
</feature>
<proteinExistence type="inferred from homology"/>
<comment type="similarity">
    <text evidence="8">Belongs to the tRNA(Ile)-lysidine synthase family.</text>
</comment>
<dbReference type="SMART" id="SM00977">
    <property type="entry name" value="TilS_C"/>
    <property type="match status" value="1"/>
</dbReference>
<dbReference type="CDD" id="cd01992">
    <property type="entry name" value="TilS_N"/>
    <property type="match status" value="1"/>
</dbReference>
<dbReference type="Pfam" id="PF01171">
    <property type="entry name" value="ATP_bind_3"/>
    <property type="match status" value="1"/>
</dbReference>
<evidence type="ECO:0000256" key="7">
    <source>
        <dbReference type="ARBA" id="ARBA00048539"/>
    </source>
</evidence>
<dbReference type="InterPro" id="IPR011063">
    <property type="entry name" value="TilS/TtcA_N"/>
</dbReference>
<dbReference type="HAMAP" id="MF_01161">
    <property type="entry name" value="tRNA_Ile_lys_synt"/>
    <property type="match status" value="1"/>
</dbReference>
<dbReference type="SUPFAM" id="SSF56037">
    <property type="entry name" value="PheT/TilS domain"/>
    <property type="match status" value="1"/>
</dbReference>
<evidence type="ECO:0000313" key="10">
    <source>
        <dbReference type="EMBL" id="GAA0368554.1"/>
    </source>
</evidence>
<comment type="catalytic activity">
    <reaction evidence="7 8">
        <text>cytidine(34) in tRNA(Ile2) + L-lysine + ATP = lysidine(34) in tRNA(Ile2) + AMP + diphosphate + H(+)</text>
        <dbReference type="Rhea" id="RHEA:43744"/>
        <dbReference type="Rhea" id="RHEA-COMP:10625"/>
        <dbReference type="Rhea" id="RHEA-COMP:10670"/>
        <dbReference type="ChEBI" id="CHEBI:15378"/>
        <dbReference type="ChEBI" id="CHEBI:30616"/>
        <dbReference type="ChEBI" id="CHEBI:32551"/>
        <dbReference type="ChEBI" id="CHEBI:33019"/>
        <dbReference type="ChEBI" id="CHEBI:82748"/>
        <dbReference type="ChEBI" id="CHEBI:83665"/>
        <dbReference type="ChEBI" id="CHEBI:456215"/>
        <dbReference type="EC" id="6.3.4.19"/>
    </reaction>
</comment>
<evidence type="ECO:0000259" key="9">
    <source>
        <dbReference type="SMART" id="SM00977"/>
    </source>
</evidence>
<dbReference type="Gene3D" id="3.30.465.60">
    <property type="match status" value="1"/>
</dbReference>
<keyword evidence="11" id="KW-1185">Reference proteome</keyword>
<evidence type="ECO:0000256" key="3">
    <source>
        <dbReference type="ARBA" id="ARBA00022598"/>
    </source>
</evidence>
<gene>
    <name evidence="8 10" type="primary">tilS</name>
    <name evidence="10" type="ORF">GCM10008932_20390</name>
</gene>
<dbReference type="Proteomes" id="UP001501166">
    <property type="component" value="Unassembled WGS sequence"/>
</dbReference>
<dbReference type="SUPFAM" id="SSF52402">
    <property type="entry name" value="Adenine nucleotide alpha hydrolases-like"/>
    <property type="match status" value="1"/>
</dbReference>
<keyword evidence="5 8" id="KW-0547">Nucleotide-binding</keyword>
<dbReference type="NCBIfam" id="TIGR02433">
    <property type="entry name" value="lysidine_TilS_C"/>
    <property type="match status" value="1"/>
</dbReference>
<protein>
    <recommendedName>
        <fullName evidence="8">tRNA(Ile)-lysidine synthase</fullName>
        <ecNumber evidence="8">6.3.4.19</ecNumber>
    </recommendedName>
    <alternativeName>
        <fullName evidence="8">tRNA(Ile)-2-lysyl-cytidine synthase</fullName>
    </alternativeName>
    <alternativeName>
        <fullName evidence="8">tRNA(Ile)-lysidine synthetase</fullName>
    </alternativeName>
</protein>
<feature type="binding site" evidence="8">
    <location>
        <begin position="28"/>
        <end position="33"/>
    </location>
    <ligand>
        <name>ATP</name>
        <dbReference type="ChEBI" id="CHEBI:30616"/>
    </ligand>
</feature>
<dbReference type="PANTHER" id="PTHR43033:SF1">
    <property type="entry name" value="TRNA(ILE)-LYSIDINE SYNTHASE-RELATED"/>
    <property type="match status" value="1"/>
</dbReference>
<dbReference type="InterPro" id="IPR014729">
    <property type="entry name" value="Rossmann-like_a/b/a_fold"/>
</dbReference>
<evidence type="ECO:0000256" key="8">
    <source>
        <dbReference type="HAMAP-Rule" id="MF_01161"/>
    </source>
</evidence>
<keyword evidence="4 8" id="KW-0819">tRNA processing</keyword>
<dbReference type="Gene3D" id="3.40.50.620">
    <property type="entry name" value="HUPs"/>
    <property type="match status" value="1"/>
</dbReference>
<dbReference type="RefSeq" id="WP_343756332.1">
    <property type="nucleotide sequence ID" value="NZ_BAAACW010000132.1"/>
</dbReference>
<keyword evidence="3 8" id="KW-0436">Ligase</keyword>
<evidence type="ECO:0000256" key="2">
    <source>
        <dbReference type="ARBA" id="ARBA00022490"/>
    </source>
</evidence>
<dbReference type="InterPro" id="IPR012795">
    <property type="entry name" value="tRNA_Ile_lys_synt_N"/>
</dbReference>
<dbReference type="EC" id="6.3.4.19" evidence="8"/>
<comment type="domain">
    <text evidence="8">The N-terminal region contains the highly conserved SGGXDS motif, predicted to be a P-loop motif involved in ATP binding.</text>
</comment>
<evidence type="ECO:0000256" key="6">
    <source>
        <dbReference type="ARBA" id="ARBA00022840"/>
    </source>
</evidence>
<reference evidence="10 11" key="1">
    <citation type="journal article" date="2019" name="Int. J. Syst. Evol. Microbiol.">
        <title>The Global Catalogue of Microorganisms (GCM) 10K type strain sequencing project: providing services to taxonomists for standard genome sequencing and annotation.</title>
        <authorList>
            <consortium name="The Broad Institute Genomics Platform"/>
            <consortium name="The Broad Institute Genome Sequencing Center for Infectious Disease"/>
            <person name="Wu L."/>
            <person name="Ma J."/>
        </authorList>
    </citation>
    <scope>NUCLEOTIDE SEQUENCE [LARGE SCALE GENOMIC DNA]</scope>
    <source>
        <strain evidence="10 11">JCM 12662</strain>
    </source>
</reference>
<comment type="function">
    <text evidence="8">Ligates lysine onto the cytidine present at position 34 of the AUA codon-specific tRNA(Ile) that contains the anticodon CAU, in an ATP-dependent manner. Cytidine is converted to lysidine, thus changing the amino acid specificity of the tRNA from methionine to isoleucine.</text>
</comment>